<feature type="domain" description="CHAT" evidence="3">
    <location>
        <begin position="561"/>
        <end position="847"/>
    </location>
</feature>
<dbReference type="EMBL" id="CP027860">
    <property type="protein sequence ID" value="AVP97555.1"/>
    <property type="molecule type" value="Genomic_DNA"/>
</dbReference>
<gene>
    <name evidence="4" type="ORF">C7S18_10265</name>
</gene>
<dbReference type="InterPro" id="IPR011990">
    <property type="entry name" value="TPR-like_helical_dom_sf"/>
</dbReference>
<dbReference type="OrthoDB" id="9146156at2"/>
<dbReference type="SUPFAM" id="SSF48452">
    <property type="entry name" value="TPR-like"/>
    <property type="match status" value="1"/>
</dbReference>
<evidence type="ECO:0000313" key="4">
    <source>
        <dbReference type="EMBL" id="AVP97555.1"/>
    </source>
</evidence>
<proteinExistence type="predicted"/>
<evidence type="ECO:0000256" key="1">
    <source>
        <dbReference type="SAM" id="Coils"/>
    </source>
</evidence>
<dbReference type="InterPro" id="IPR024983">
    <property type="entry name" value="CHAT_dom"/>
</dbReference>
<feature type="chain" id="PRO_5015168042" description="CHAT domain-containing protein" evidence="2">
    <location>
        <begin position="20"/>
        <end position="888"/>
    </location>
</feature>
<dbReference type="AlphaFoldDB" id="A0A2P1PRV4"/>
<evidence type="ECO:0000256" key="2">
    <source>
        <dbReference type="SAM" id="SignalP"/>
    </source>
</evidence>
<dbReference type="RefSeq" id="WP_106891476.1">
    <property type="nucleotide sequence ID" value="NZ_CP027860.1"/>
</dbReference>
<dbReference type="Gene3D" id="1.25.40.10">
    <property type="entry name" value="Tetratricopeptide repeat domain"/>
    <property type="match status" value="1"/>
</dbReference>
<dbReference type="PANTHER" id="PTHR10098">
    <property type="entry name" value="RAPSYN-RELATED"/>
    <property type="match status" value="1"/>
</dbReference>
<name>A0A2P1PRV4_9GAMM</name>
<keyword evidence="1" id="KW-0175">Coiled coil</keyword>
<dbReference type="PANTHER" id="PTHR10098:SF108">
    <property type="entry name" value="TETRATRICOPEPTIDE REPEAT PROTEIN 28"/>
    <property type="match status" value="1"/>
</dbReference>
<protein>
    <recommendedName>
        <fullName evidence="3">CHAT domain-containing protein</fullName>
    </recommendedName>
</protein>
<organism evidence="4 5">
    <name type="scientific">Ahniella affigens</name>
    <dbReference type="NCBI Taxonomy" id="2021234"/>
    <lineage>
        <taxon>Bacteria</taxon>
        <taxon>Pseudomonadati</taxon>
        <taxon>Pseudomonadota</taxon>
        <taxon>Gammaproteobacteria</taxon>
        <taxon>Lysobacterales</taxon>
        <taxon>Rhodanobacteraceae</taxon>
        <taxon>Ahniella</taxon>
    </lineage>
</organism>
<feature type="coiled-coil region" evidence="1">
    <location>
        <begin position="294"/>
        <end position="321"/>
    </location>
</feature>
<dbReference type="KEGG" id="xba:C7S18_10265"/>
<accession>A0A2P1PRV4</accession>
<keyword evidence="2" id="KW-0732">Signal</keyword>
<dbReference type="Proteomes" id="UP000241074">
    <property type="component" value="Chromosome"/>
</dbReference>
<reference evidence="4 5" key="2">
    <citation type="submission" date="2018-03" db="EMBL/GenBank/DDBJ databases">
        <authorList>
            <person name="Keele B.F."/>
        </authorList>
    </citation>
    <scope>NUCLEOTIDE SEQUENCE [LARGE SCALE GENOMIC DNA]</scope>
    <source>
        <strain evidence="4 5">D13</strain>
    </source>
</reference>
<sequence length="888" mass="98639">MLASRLILAASLVCAFALARGEQIYASEQCRQESAVLGLEAERIGAEASAALDQAGPSTGYGSLNSDLKRLVARSRDQGHRHCLAEFLRLTWHVRFQQNDLGSSKALLIEALQQFEPEERLSRQRNLVLGNLSYHQVMTGQFVEATQIIREMIAISIELQDADALAANYYLIADAYLKLGEIETAKRYFQYSIDPYTPSDGMDYYTGFSKLATIDRIQGSYARALQRHSQSLGYFQSEQSYRRIPARIEIARDHLAMGNHESAEQFANLAWNDSSAMLEQRIDAGLVLFDSASRQRNQSEAERLRLALSELLNQAQAHSGQRNANIIQELEYMTISARHFAARNELTKVLEVADETILLTQRISADVSRSGVNAMAWASRVDGIAQELAGYLWDKKPIDLAQWIDRLQSQSEKSNDQGSLGGQEFELLEELSKLERRLVDQQGLRTSDPVRLEQEMRMLAQSRDAVREAYVQVHTKRMVTKPMPARQYRSASTVAFVPAKDEILIRYYVRPSISIAFVYSDRSVVAVPVPPLSLISQMVDRAKQVIRDPGSPDVRPALRALAALLPLAQIRASDVRRILLVTDESTFSTPFSAIDLSDGKQLYRPLGAAFELVEVSHLESYGQADQRQSTASPGIAIFASPALSSVASRSSDGATKGWLHNLPKLDFSLAEAMVLRGLFADRPSHFYVGTEATAENLLSEQARSARILHISTHGYFRPDLAHVVGLAVAGSAKDAQQASFVTQSQLLSQPFHNALIVLGSCDSLQGQRYRGIGSYGLGQALIEQGTPVVVGTLWAIPDASAANFMTRFYRHLIASEGDSGYAMTQARSEMIMDRAYAHPRHWAAMTLLSRNREIERKLLPASPGVLSDRLEMNSVGKRQKLRVSKMMN</sequence>
<evidence type="ECO:0000313" key="5">
    <source>
        <dbReference type="Proteomes" id="UP000241074"/>
    </source>
</evidence>
<keyword evidence="5" id="KW-1185">Reference proteome</keyword>
<evidence type="ECO:0000259" key="3">
    <source>
        <dbReference type="Pfam" id="PF12770"/>
    </source>
</evidence>
<dbReference type="Pfam" id="PF12770">
    <property type="entry name" value="CHAT"/>
    <property type="match status" value="1"/>
</dbReference>
<feature type="signal peptide" evidence="2">
    <location>
        <begin position="1"/>
        <end position="19"/>
    </location>
</feature>
<reference evidence="4 5" key="1">
    <citation type="submission" date="2018-03" db="EMBL/GenBank/DDBJ databases">
        <title>Ahniella affigens gen. nov., sp. nov., a gammaproteobacterium isolated from sandy soil near a stream.</title>
        <authorList>
            <person name="Ko Y."/>
            <person name="Kim J.-H."/>
        </authorList>
    </citation>
    <scope>NUCLEOTIDE SEQUENCE [LARGE SCALE GENOMIC DNA]</scope>
    <source>
        <strain evidence="4 5">D13</strain>
    </source>
</reference>